<feature type="domain" description="Lipase" evidence="5">
    <location>
        <begin position="60"/>
        <end position="322"/>
    </location>
</feature>
<evidence type="ECO:0000313" key="6">
    <source>
        <dbReference type="EMBL" id="BAN20994.1"/>
    </source>
</evidence>
<reference evidence="6" key="1">
    <citation type="journal article" date="2013" name="PLoS ONE">
        <title>Gene expression in gut symbiotic organ of stinkbug affected by extracellular bacterial symbiont.</title>
        <authorList>
            <person name="Futahashi R."/>
            <person name="Tanaka K."/>
            <person name="Tanahashi M."/>
            <person name="Nikoh N."/>
            <person name="Kikuchi Y."/>
            <person name="Lee B.L."/>
            <person name="Fukatsu T."/>
        </authorList>
    </citation>
    <scope>NUCLEOTIDE SEQUENCE</scope>
    <source>
        <tissue evidence="6">Midgut</tissue>
    </source>
</reference>
<dbReference type="Gene3D" id="3.40.50.1820">
    <property type="entry name" value="alpha/beta hydrolase"/>
    <property type="match status" value="1"/>
</dbReference>
<dbReference type="InterPro" id="IPR029058">
    <property type="entry name" value="AB_hydrolase_fold"/>
</dbReference>
<proteinExistence type="evidence at transcript level"/>
<comment type="similarity">
    <text evidence="2 4">Belongs to the AB hydrolase superfamily. Lipase family.</text>
</comment>
<dbReference type="InterPro" id="IPR033906">
    <property type="entry name" value="Lipase_N"/>
</dbReference>
<evidence type="ECO:0000256" key="2">
    <source>
        <dbReference type="ARBA" id="ARBA00010701"/>
    </source>
</evidence>
<dbReference type="PRINTS" id="PR00821">
    <property type="entry name" value="TAGLIPASE"/>
</dbReference>
<dbReference type="InterPro" id="IPR013818">
    <property type="entry name" value="Lipase"/>
</dbReference>
<evidence type="ECO:0000256" key="3">
    <source>
        <dbReference type="ARBA" id="ARBA00022525"/>
    </source>
</evidence>
<organism evidence="6">
    <name type="scientific">Riptortus pedestris</name>
    <name type="common">Bean bug</name>
    <dbReference type="NCBI Taxonomy" id="329032"/>
    <lineage>
        <taxon>Eukaryota</taxon>
        <taxon>Metazoa</taxon>
        <taxon>Ecdysozoa</taxon>
        <taxon>Arthropoda</taxon>
        <taxon>Hexapoda</taxon>
        <taxon>Insecta</taxon>
        <taxon>Pterygota</taxon>
        <taxon>Neoptera</taxon>
        <taxon>Paraneoptera</taxon>
        <taxon>Hemiptera</taxon>
        <taxon>Heteroptera</taxon>
        <taxon>Panheteroptera</taxon>
        <taxon>Pentatomomorpha</taxon>
        <taxon>Coreoidea</taxon>
        <taxon>Alydidae</taxon>
        <taxon>Riptortus</taxon>
    </lineage>
</organism>
<dbReference type="GO" id="GO:0005615">
    <property type="term" value="C:extracellular space"/>
    <property type="evidence" value="ECO:0007669"/>
    <property type="project" value="TreeGrafter"/>
</dbReference>
<dbReference type="PANTHER" id="PTHR11610">
    <property type="entry name" value="LIPASE"/>
    <property type="match status" value="1"/>
</dbReference>
<dbReference type="InterPro" id="IPR000734">
    <property type="entry name" value="TAG_lipase"/>
</dbReference>
<dbReference type="Pfam" id="PF00151">
    <property type="entry name" value="Lipase"/>
    <property type="match status" value="1"/>
</dbReference>
<name>R4WDR6_RIPPE</name>
<dbReference type="GO" id="GO:0017171">
    <property type="term" value="F:serine hydrolase activity"/>
    <property type="evidence" value="ECO:0007669"/>
    <property type="project" value="TreeGrafter"/>
</dbReference>
<dbReference type="CDD" id="cd00707">
    <property type="entry name" value="Pancreat_lipase_like"/>
    <property type="match status" value="1"/>
</dbReference>
<dbReference type="AlphaFoldDB" id="R4WDR6"/>
<protein>
    <submittedName>
        <fullName evidence="6">Lipase</fullName>
    </submittedName>
</protein>
<dbReference type="EMBL" id="AK417779">
    <property type="protein sequence ID" value="BAN20994.1"/>
    <property type="molecule type" value="mRNA"/>
</dbReference>
<dbReference type="PANTHER" id="PTHR11610:SF173">
    <property type="entry name" value="LIPASE DOMAIN-CONTAINING PROTEIN-RELATED"/>
    <property type="match status" value="1"/>
</dbReference>
<dbReference type="GO" id="GO:0016298">
    <property type="term" value="F:lipase activity"/>
    <property type="evidence" value="ECO:0007669"/>
    <property type="project" value="InterPro"/>
</dbReference>
<sequence length="354" mass="39071">MVLKLTIPAIVVIGFVGAFGVTCHEKKSKDSVPLLKRWAKFKNSKGAVELVNLYPDEEEEMTSNLNMDPSQVEFHLYTKLGPDNATRIYVNDSMGLHEAGFDPKRKTKFLVHGFLNNLNSDIIQNIKNNFLNETNEEYNIIAVDWSVYTVMYVNVDEKSETAGNVVAEFMDFIIGEGATADDIHCIGHSLGAHACGFAGNSVKNGKIGRITGLDPALPGFNTATPSQRLDATDAQYVDCIHTCGGFLGIDEPICTADFYPNAGRNQPGCHWFDFGSCSHGRSHELFAESILNEHLFPSFLCDDVEFTPEKCMFTGALMGYPANNETTGIFYTKTNDGFPFAPNLTNIEQLNAMF</sequence>
<dbReference type="GO" id="GO:0016042">
    <property type="term" value="P:lipid catabolic process"/>
    <property type="evidence" value="ECO:0007669"/>
    <property type="project" value="TreeGrafter"/>
</dbReference>
<comment type="subcellular location">
    <subcellularLocation>
        <location evidence="1">Secreted</location>
    </subcellularLocation>
</comment>
<evidence type="ECO:0000259" key="5">
    <source>
        <dbReference type="Pfam" id="PF00151"/>
    </source>
</evidence>
<evidence type="ECO:0000256" key="4">
    <source>
        <dbReference type="RuleBase" id="RU004262"/>
    </source>
</evidence>
<evidence type="ECO:0000256" key="1">
    <source>
        <dbReference type="ARBA" id="ARBA00004613"/>
    </source>
</evidence>
<keyword evidence="3" id="KW-0964">Secreted</keyword>
<dbReference type="SUPFAM" id="SSF53474">
    <property type="entry name" value="alpha/beta-Hydrolases"/>
    <property type="match status" value="1"/>
</dbReference>
<accession>R4WDR6</accession>